<evidence type="ECO:0000313" key="4">
    <source>
        <dbReference type="Proteomes" id="UP001432322"/>
    </source>
</evidence>
<feature type="transmembrane region" description="Helical" evidence="1">
    <location>
        <begin position="117"/>
        <end position="137"/>
    </location>
</feature>
<feature type="domain" description="Chitin synthase chs-1/2 N-terminal putative transporter" evidence="2">
    <location>
        <begin position="47"/>
        <end position="145"/>
    </location>
</feature>
<keyword evidence="1" id="KW-1133">Transmembrane helix</keyword>
<gene>
    <name evidence="3" type="ORF">PFISCL1PPCAC_5274</name>
</gene>
<feature type="non-terminal residue" evidence="3">
    <location>
        <position position="153"/>
    </location>
</feature>
<organism evidence="3 4">
    <name type="scientific">Pristionchus fissidentatus</name>
    <dbReference type="NCBI Taxonomy" id="1538716"/>
    <lineage>
        <taxon>Eukaryota</taxon>
        <taxon>Metazoa</taxon>
        <taxon>Ecdysozoa</taxon>
        <taxon>Nematoda</taxon>
        <taxon>Chromadorea</taxon>
        <taxon>Rhabditida</taxon>
        <taxon>Rhabditina</taxon>
        <taxon>Diplogasteromorpha</taxon>
        <taxon>Diplogasteroidea</taxon>
        <taxon>Neodiplogasteridae</taxon>
        <taxon>Pristionchus</taxon>
    </lineage>
</organism>
<dbReference type="Proteomes" id="UP001432322">
    <property type="component" value="Unassembled WGS sequence"/>
</dbReference>
<keyword evidence="1" id="KW-0812">Transmembrane</keyword>
<evidence type="ECO:0000259" key="2">
    <source>
        <dbReference type="Pfam" id="PF23000"/>
    </source>
</evidence>
<name>A0AAV5V6R7_9BILA</name>
<comment type="caution">
    <text evidence="3">The sequence shown here is derived from an EMBL/GenBank/DDBJ whole genome shotgun (WGS) entry which is preliminary data.</text>
</comment>
<evidence type="ECO:0000256" key="1">
    <source>
        <dbReference type="SAM" id="Phobius"/>
    </source>
</evidence>
<accession>A0AAV5V6R7</accession>
<keyword evidence="1" id="KW-0472">Membrane</keyword>
<sequence length="153" mass="17012">APGRDAPGYRVPPKDADVSQSCVMDNNKWDIFRLLPPKGDKRGLGFWHDASLQVLKLVTFGVLFFLSLGSAVLAKVSFVLISSAVGWGGQNMTICTDKIPESDLNTVRIAPKHSAKWAWALFLAVAIPEFVCFVRSLHRTLFKNVRRPTLIQF</sequence>
<reference evidence="3" key="1">
    <citation type="submission" date="2023-10" db="EMBL/GenBank/DDBJ databases">
        <title>Genome assembly of Pristionchus species.</title>
        <authorList>
            <person name="Yoshida K."/>
            <person name="Sommer R.J."/>
        </authorList>
    </citation>
    <scope>NUCLEOTIDE SEQUENCE</scope>
    <source>
        <strain evidence="3">RS5133</strain>
    </source>
</reference>
<proteinExistence type="predicted"/>
<evidence type="ECO:0000313" key="3">
    <source>
        <dbReference type="EMBL" id="GMT13977.1"/>
    </source>
</evidence>
<keyword evidence="4" id="KW-1185">Reference proteome</keyword>
<dbReference type="InterPro" id="IPR055120">
    <property type="entry name" value="Chs-1/2_IV_N"/>
</dbReference>
<dbReference type="EMBL" id="BTSY01000002">
    <property type="protein sequence ID" value="GMT13977.1"/>
    <property type="molecule type" value="Genomic_DNA"/>
</dbReference>
<feature type="transmembrane region" description="Helical" evidence="1">
    <location>
        <begin position="57"/>
        <end position="81"/>
    </location>
</feature>
<feature type="non-terminal residue" evidence="3">
    <location>
        <position position="1"/>
    </location>
</feature>
<protein>
    <recommendedName>
        <fullName evidence="2">Chitin synthase chs-1/2 N-terminal putative transporter domain-containing protein</fullName>
    </recommendedName>
</protein>
<dbReference type="Pfam" id="PF23000">
    <property type="entry name" value="ChitinSynthase_IV_N"/>
    <property type="match status" value="1"/>
</dbReference>
<dbReference type="AlphaFoldDB" id="A0AAV5V6R7"/>